<name>A0ABM7S1T8_9FLAO</name>
<reference evidence="3 4" key="1">
    <citation type="submission" date="2021-06" db="EMBL/GenBank/DDBJ databases">
        <title>Whole genome sequences of Flavobacterium sp. KK2020170 and assembly.</title>
        <authorList>
            <person name="Kitahara K."/>
            <person name="Miyoshi S."/>
            <person name="Uesaka K."/>
        </authorList>
    </citation>
    <scope>NUCLEOTIDE SEQUENCE [LARGE SCALE GENOMIC DNA]</scope>
    <source>
        <strain evidence="3 4">KK2020170</strain>
    </source>
</reference>
<keyword evidence="2" id="KW-0378">Hydrolase</keyword>
<evidence type="ECO:0000256" key="1">
    <source>
        <dbReference type="ARBA" id="ARBA00005622"/>
    </source>
</evidence>
<evidence type="ECO:0000313" key="4">
    <source>
        <dbReference type="Proteomes" id="UP000825258"/>
    </source>
</evidence>
<proteinExistence type="inferred from homology"/>
<dbReference type="InterPro" id="IPR000801">
    <property type="entry name" value="Esterase-like"/>
</dbReference>
<dbReference type="Gene3D" id="3.40.50.1820">
    <property type="entry name" value="alpha/beta hydrolase"/>
    <property type="match status" value="1"/>
</dbReference>
<comment type="similarity">
    <text evidence="1">Belongs to the esterase D family.</text>
</comment>
<dbReference type="InterPro" id="IPR029058">
    <property type="entry name" value="AB_hydrolase_fold"/>
</dbReference>
<dbReference type="PANTHER" id="PTHR40841:SF2">
    <property type="entry name" value="SIDEROPHORE-DEGRADING ESTERASE (EUROFUNG)"/>
    <property type="match status" value="1"/>
</dbReference>
<dbReference type="EMBL" id="AP024749">
    <property type="protein sequence ID" value="BCY27190.1"/>
    <property type="molecule type" value="Genomic_DNA"/>
</dbReference>
<accession>A0ABM7S1T8</accession>
<sequence>MKNFLLGVLLFSVFSFGQVDQKKALNIGDIITLKSIILVEHRNLNIVLPDDYNDEEKYPVIYLLDGSINEDLIHVTGLVQFFNLQFKMPKCIIVGISNLDRKHDFTFPTTDKDLKKDYPTTGGSENFIEFIEKELQPYINSNYRTNGKNYLIGQSLGGLLATEILIKKPNLFSHYLITSPSLWWDNQSLLELGKQVLPKNNYSEKYIYLAVGQQEHKIMVKDAKSLALLLSKIETKKTDFVIFPEENHATILHNSLYKAFSLLFPFTENK</sequence>
<dbReference type="RefSeq" id="WP_221258828.1">
    <property type="nucleotide sequence ID" value="NZ_AP024749.1"/>
</dbReference>
<gene>
    <name evidence="3" type="ORF">KK2020170_00580</name>
</gene>
<organism evidence="3 4">
    <name type="scientific">Flavobacterium okayamense</name>
    <dbReference type="NCBI Taxonomy" id="2830782"/>
    <lineage>
        <taxon>Bacteria</taxon>
        <taxon>Pseudomonadati</taxon>
        <taxon>Bacteroidota</taxon>
        <taxon>Flavobacteriia</taxon>
        <taxon>Flavobacteriales</taxon>
        <taxon>Flavobacteriaceae</taxon>
        <taxon>Flavobacterium</taxon>
    </lineage>
</organism>
<dbReference type="SUPFAM" id="SSF53474">
    <property type="entry name" value="alpha/beta-Hydrolases"/>
    <property type="match status" value="1"/>
</dbReference>
<evidence type="ECO:0000313" key="3">
    <source>
        <dbReference type="EMBL" id="BCY27190.1"/>
    </source>
</evidence>
<dbReference type="InterPro" id="IPR052558">
    <property type="entry name" value="Siderophore_Hydrolase_D"/>
</dbReference>
<dbReference type="Pfam" id="PF00756">
    <property type="entry name" value="Esterase"/>
    <property type="match status" value="1"/>
</dbReference>
<dbReference type="Proteomes" id="UP000825258">
    <property type="component" value="Chromosome"/>
</dbReference>
<dbReference type="PANTHER" id="PTHR40841">
    <property type="entry name" value="SIDEROPHORE TRIACETYLFUSARININE C ESTERASE"/>
    <property type="match status" value="1"/>
</dbReference>
<keyword evidence="4" id="KW-1185">Reference proteome</keyword>
<protein>
    <submittedName>
        <fullName evidence="3">Esterase</fullName>
    </submittedName>
</protein>
<evidence type="ECO:0000256" key="2">
    <source>
        <dbReference type="ARBA" id="ARBA00022801"/>
    </source>
</evidence>